<feature type="compositionally biased region" description="Polar residues" evidence="9">
    <location>
        <begin position="41"/>
        <end position="58"/>
    </location>
</feature>
<evidence type="ECO:0000313" key="11">
    <source>
        <dbReference type="Proteomes" id="UP001190926"/>
    </source>
</evidence>
<keyword evidence="4" id="KW-0010">Activator</keyword>
<dbReference type="GO" id="GO:0003700">
    <property type="term" value="F:DNA-binding transcription factor activity"/>
    <property type="evidence" value="ECO:0007669"/>
    <property type="project" value="UniProtKB-UniRule"/>
</dbReference>
<dbReference type="PANTHER" id="PTHR12632">
    <property type="entry name" value="TRANSCRIPTION FACTOR NF-Y ALPHA-RELATED"/>
    <property type="match status" value="1"/>
</dbReference>
<comment type="subcellular location">
    <subcellularLocation>
        <location evidence="1 8">Nucleus</location>
    </subcellularLocation>
</comment>
<feature type="region of interest" description="Disordered" evidence="9">
    <location>
        <begin position="1"/>
        <end position="65"/>
    </location>
</feature>
<sequence>MPTLTKSNNRQVEKGLRSIQTSTPYGQPWWQGLGSNDMPPSGQQEESSITPATVQPQGSVEGIPKDTETNAALHSGLNRSNSEQEQQHLDANSQMELVGHSIMLTSYPYADPQYGGILTYGAPVHPHLLGYHPGRMPLPLEMEEEPVYVNAKQYHGILRRRQIRAKAELEKKLVKNRKPYLHESRHKHAMRRLRGTGGRFLNTKKHDGEENSVSGEQSKSGESASAQSCSPTSAHLLGNSNGVCDQHKDGASMVEEMHKDHILSNGFGNSHGLGSYYGRGDVENGHFSTNNWNSLVSRAPRGASSSK</sequence>
<comment type="caution">
    <text evidence="10">The sequence shown here is derived from an EMBL/GenBank/DDBJ whole genome shotgun (WGS) entry which is preliminary data.</text>
</comment>
<proteinExistence type="inferred from homology"/>
<comment type="function">
    <text evidence="8">Component of the sequence-specific heterotrimeric transcription factor (NF-Y) which specifically recognizes a 5'-CCAAT-3' box motif found in the promoters of its target genes.</text>
</comment>
<dbReference type="Gene3D" id="6.10.250.2430">
    <property type="match status" value="1"/>
</dbReference>
<dbReference type="PRINTS" id="PR00616">
    <property type="entry name" value="CCAATSUBUNTB"/>
</dbReference>
<keyword evidence="3 8" id="KW-0238">DNA-binding</keyword>
<evidence type="ECO:0000256" key="3">
    <source>
        <dbReference type="ARBA" id="ARBA00023125"/>
    </source>
</evidence>
<dbReference type="Pfam" id="PF02045">
    <property type="entry name" value="CBFB_NFYA"/>
    <property type="match status" value="1"/>
</dbReference>
<dbReference type="InterPro" id="IPR018362">
    <property type="entry name" value="CCAAT-binding_factor_CS"/>
</dbReference>
<dbReference type="PROSITE" id="PS00686">
    <property type="entry name" value="NFYA_HAP2_1"/>
    <property type="match status" value="1"/>
</dbReference>
<gene>
    <name evidence="10" type="ORF">C2S53_011054</name>
</gene>
<evidence type="ECO:0000256" key="8">
    <source>
        <dbReference type="RuleBase" id="RU367155"/>
    </source>
</evidence>
<evidence type="ECO:0000256" key="9">
    <source>
        <dbReference type="SAM" id="MobiDB-lite"/>
    </source>
</evidence>
<organism evidence="10 11">
    <name type="scientific">Perilla frutescens var. hirtella</name>
    <name type="common">Perilla citriodora</name>
    <name type="synonym">Perilla setoyensis</name>
    <dbReference type="NCBI Taxonomy" id="608512"/>
    <lineage>
        <taxon>Eukaryota</taxon>
        <taxon>Viridiplantae</taxon>
        <taxon>Streptophyta</taxon>
        <taxon>Embryophyta</taxon>
        <taxon>Tracheophyta</taxon>
        <taxon>Spermatophyta</taxon>
        <taxon>Magnoliopsida</taxon>
        <taxon>eudicotyledons</taxon>
        <taxon>Gunneridae</taxon>
        <taxon>Pentapetalae</taxon>
        <taxon>asterids</taxon>
        <taxon>lamiids</taxon>
        <taxon>Lamiales</taxon>
        <taxon>Lamiaceae</taxon>
        <taxon>Nepetoideae</taxon>
        <taxon>Elsholtzieae</taxon>
        <taxon>Perilla</taxon>
    </lineage>
</organism>
<dbReference type="InterPro" id="IPR001289">
    <property type="entry name" value="NFYA"/>
</dbReference>
<evidence type="ECO:0000256" key="1">
    <source>
        <dbReference type="ARBA" id="ARBA00004123"/>
    </source>
</evidence>
<evidence type="ECO:0000256" key="4">
    <source>
        <dbReference type="ARBA" id="ARBA00023159"/>
    </source>
</evidence>
<feature type="compositionally biased region" description="Basic residues" evidence="9">
    <location>
        <begin position="184"/>
        <end position="194"/>
    </location>
</feature>
<evidence type="ECO:0000256" key="7">
    <source>
        <dbReference type="ARBA" id="ARBA00025911"/>
    </source>
</evidence>
<evidence type="ECO:0000256" key="2">
    <source>
        <dbReference type="ARBA" id="ARBA00023015"/>
    </source>
</evidence>
<protein>
    <recommendedName>
        <fullName evidence="8">Nuclear transcription factor Y subunit</fullName>
    </recommendedName>
</protein>
<dbReference type="Proteomes" id="UP001190926">
    <property type="component" value="Unassembled WGS sequence"/>
</dbReference>
<dbReference type="EMBL" id="SDAM02000019">
    <property type="protein sequence ID" value="KAH6836906.1"/>
    <property type="molecule type" value="Genomic_DNA"/>
</dbReference>
<comment type="subunit">
    <text evidence="7">Heterotrimeric transcription factor composed of three components, NF-YA, NF-YB and NF-YC. NF-YB and NF-YC must interact and dimerize for NF-YA association and DNA binding.</text>
</comment>
<feature type="compositionally biased region" description="Polar residues" evidence="9">
    <location>
        <begin position="211"/>
        <end position="234"/>
    </location>
</feature>
<dbReference type="AlphaFoldDB" id="A0AAD4PF45"/>
<dbReference type="GO" id="GO:0016602">
    <property type="term" value="C:CCAAT-binding factor complex"/>
    <property type="evidence" value="ECO:0007669"/>
    <property type="project" value="InterPro"/>
</dbReference>
<keyword evidence="6 8" id="KW-0539">Nucleus</keyword>
<reference evidence="10 11" key="1">
    <citation type="journal article" date="2021" name="Nat. Commun.">
        <title>Incipient diploidization of the medicinal plant Perilla within 10,000 years.</title>
        <authorList>
            <person name="Zhang Y."/>
            <person name="Shen Q."/>
            <person name="Leng L."/>
            <person name="Zhang D."/>
            <person name="Chen S."/>
            <person name="Shi Y."/>
            <person name="Ning Z."/>
            <person name="Chen S."/>
        </authorList>
    </citation>
    <scope>NUCLEOTIDE SEQUENCE [LARGE SCALE GENOMIC DNA]</scope>
    <source>
        <strain evidence="11">cv. PC099</strain>
    </source>
</reference>
<comment type="similarity">
    <text evidence="8">Belongs to the NFYA/HAP2 subunit family.</text>
</comment>
<dbReference type="PROSITE" id="PS51152">
    <property type="entry name" value="NFYA_HAP2_2"/>
    <property type="match status" value="1"/>
</dbReference>
<dbReference type="GO" id="GO:0003677">
    <property type="term" value="F:DNA binding"/>
    <property type="evidence" value="ECO:0007669"/>
    <property type="project" value="UniProtKB-KW"/>
</dbReference>
<keyword evidence="2 8" id="KW-0805">Transcription regulation</keyword>
<accession>A0AAD4PF45</accession>
<name>A0AAD4PF45_PERFH</name>
<evidence type="ECO:0000256" key="5">
    <source>
        <dbReference type="ARBA" id="ARBA00023163"/>
    </source>
</evidence>
<feature type="region of interest" description="Disordered" evidence="9">
    <location>
        <begin position="184"/>
        <end position="234"/>
    </location>
</feature>
<dbReference type="SMART" id="SM00521">
    <property type="entry name" value="CBF"/>
    <property type="match status" value="1"/>
</dbReference>
<feature type="compositionally biased region" description="Polar residues" evidence="9">
    <location>
        <begin position="1"/>
        <end position="10"/>
    </location>
</feature>
<keyword evidence="5 8" id="KW-0804">Transcription</keyword>
<evidence type="ECO:0000313" key="10">
    <source>
        <dbReference type="EMBL" id="KAH6836906.1"/>
    </source>
</evidence>
<keyword evidence="11" id="KW-1185">Reference proteome</keyword>
<evidence type="ECO:0000256" key="6">
    <source>
        <dbReference type="ARBA" id="ARBA00023242"/>
    </source>
</evidence>